<accession>A0A1Y2AI26</accession>
<comment type="subcellular location">
    <subcellularLocation>
        <location evidence="1">Nucleus</location>
    </subcellularLocation>
</comment>
<evidence type="ECO:0000256" key="2">
    <source>
        <dbReference type="ARBA" id="ARBA00022679"/>
    </source>
</evidence>
<evidence type="ECO:0000313" key="12">
    <source>
        <dbReference type="EMBL" id="ORY22231.1"/>
    </source>
</evidence>
<evidence type="ECO:0000256" key="9">
    <source>
        <dbReference type="ARBA" id="ARBA00044975"/>
    </source>
</evidence>
<dbReference type="GO" id="GO:0070987">
    <property type="term" value="P:error-free translesion synthesis"/>
    <property type="evidence" value="ECO:0007669"/>
    <property type="project" value="UniProtKB-ARBA"/>
</dbReference>
<feature type="domain" description="UmuC" evidence="11">
    <location>
        <begin position="36"/>
        <end position="317"/>
    </location>
</feature>
<organism evidence="12 13">
    <name type="scientific">Naematelia encephala</name>
    <dbReference type="NCBI Taxonomy" id="71784"/>
    <lineage>
        <taxon>Eukaryota</taxon>
        <taxon>Fungi</taxon>
        <taxon>Dikarya</taxon>
        <taxon>Basidiomycota</taxon>
        <taxon>Agaricomycotina</taxon>
        <taxon>Tremellomycetes</taxon>
        <taxon>Tremellales</taxon>
        <taxon>Naemateliaceae</taxon>
        <taxon>Naematelia</taxon>
    </lineage>
</organism>
<keyword evidence="3" id="KW-0479">Metal-binding</keyword>
<dbReference type="GO" id="GO:0007064">
    <property type="term" value="P:mitotic sister chromatid cohesion"/>
    <property type="evidence" value="ECO:0007669"/>
    <property type="project" value="UniProtKB-ARBA"/>
</dbReference>
<evidence type="ECO:0000256" key="1">
    <source>
        <dbReference type="ARBA" id="ARBA00004123"/>
    </source>
</evidence>
<dbReference type="GO" id="GO:0042276">
    <property type="term" value="P:error-prone translesion synthesis"/>
    <property type="evidence" value="ECO:0007669"/>
    <property type="project" value="TreeGrafter"/>
</dbReference>
<comment type="caution">
    <text evidence="12">The sequence shown here is derived from an EMBL/GenBank/DDBJ whole genome shotgun (WGS) entry which is preliminary data.</text>
</comment>
<dbReference type="PANTHER" id="PTHR45873:SF1">
    <property type="entry name" value="DNA POLYMERASE ETA"/>
    <property type="match status" value="1"/>
</dbReference>
<dbReference type="GO" id="GO:0009314">
    <property type="term" value="P:response to radiation"/>
    <property type="evidence" value="ECO:0007669"/>
    <property type="project" value="TreeGrafter"/>
</dbReference>
<dbReference type="PROSITE" id="PS50173">
    <property type="entry name" value="UMUC"/>
    <property type="match status" value="1"/>
</dbReference>
<sequence>MFLDRSSRREPAPAKPTYRHLLSPTAQTPSNPLRVVAHCDIDAAYAQFEAVRIGSPDHVPLIVVQWETIIAVNYPARKFGIKRCSTMGPKEARELCPDVVIVHTATYRPGETESGYWEDANVLTHKVSLDPYRKESAKVIAIFRELVPRGVVQKASIDEAYMDLTPLVIERMVDLHPHLVDIPLDAPDGIDSVLPPAPPIDWSLAGHVIPVTDEDVECSDIELSDDGLGHVHGRKEELAMPSWSDWALCIGAEIMGEVRKEIWKRLHYTCSAGIAHNKAMAKLCSSWKKPNGQTVLRHAAVQSFLRDQPFTDIRNLGGKLGRAVAAEFKAETVGELSRVSLSAMQSRFGEESIWIYNLIRGIDETEVTSFSANKTMLASKNLIPPCTTPQEGYRWIDLLAGELSVRLLEAREVAPNLWPRTIVLSWRTGYGYGNNLRSRQMPFGYTKRLDADYIGKYGKKLWEGACPGIVRAKGGMDVHSLSLTFAGVERMEHGQRNIEGFLGIGKRERSVSVEPKRSLSIESEQPIHAGPSRRRSSSPIEPQLETLEWECPRCERPVGYAADRPLEEAKQEHEDYHYALELSHAEQVPGKGPKKRKKETGIKAFFKVKDG</sequence>
<dbReference type="FunFam" id="1.10.150.20:FF:000014">
    <property type="entry name" value="Polymerase (DNA directed), eta"/>
    <property type="match status" value="1"/>
</dbReference>
<gene>
    <name evidence="12" type="ORF">BCR39DRAFT_551866</name>
</gene>
<dbReference type="Pfam" id="PF11799">
    <property type="entry name" value="IMS_C"/>
    <property type="match status" value="1"/>
</dbReference>
<dbReference type="InterPro" id="IPR043128">
    <property type="entry name" value="Rev_trsase/Diguanyl_cyclase"/>
</dbReference>
<evidence type="ECO:0000256" key="5">
    <source>
        <dbReference type="ARBA" id="ARBA00022771"/>
    </source>
</evidence>
<reference evidence="12 13" key="1">
    <citation type="submission" date="2016-07" db="EMBL/GenBank/DDBJ databases">
        <title>Pervasive Adenine N6-methylation of Active Genes in Fungi.</title>
        <authorList>
            <consortium name="DOE Joint Genome Institute"/>
            <person name="Mondo S.J."/>
            <person name="Dannebaum R.O."/>
            <person name="Kuo R.C."/>
            <person name="Labutti K."/>
            <person name="Haridas S."/>
            <person name="Kuo A."/>
            <person name="Salamov A."/>
            <person name="Ahrendt S.R."/>
            <person name="Lipzen A."/>
            <person name="Sullivan W."/>
            <person name="Andreopoulos W.B."/>
            <person name="Clum A."/>
            <person name="Lindquist E."/>
            <person name="Daum C."/>
            <person name="Ramamoorthy G.K."/>
            <person name="Gryganskyi A."/>
            <person name="Culley D."/>
            <person name="Magnuson J.K."/>
            <person name="James T.Y."/>
            <person name="O'Malley M.A."/>
            <person name="Stajich J.E."/>
            <person name="Spatafora J.W."/>
            <person name="Visel A."/>
            <person name="Grigoriev I.V."/>
        </authorList>
    </citation>
    <scope>NUCLEOTIDE SEQUENCE [LARGE SCALE GENOMIC DNA]</scope>
    <source>
        <strain evidence="12 13">68-887.2</strain>
    </source>
</reference>
<evidence type="ECO:0000256" key="10">
    <source>
        <dbReference type="SAM" id="MobiDB-lite"/>
    </source>
</evidence>
<dbReference type="GO" id="GO:0008270">
    <property type="term" value="F:zinc ion binding"/>
    <property type="evidence" value="ECO:0007669"/>
    <property type="project" value="UniProtKB-KW"/>
</dbReference>
<feature type="region of interest" description="Disordered" evidence="10">
    <location>
        <begin position="1"/>
        <end position="26"/>
    </location>
</feature>
<protein>
    <recommendedName>
        <fullName evidence="9">DNA polymerase eta</fullName>
    </recommendedName>
</protein>
<feature type="compositionally biased region" description="Basic and acidic residues" evidence="10">
    <location>
        <begin position="1"/>
        <end position="12"/>
    </location>
</feature>
<dbReference type="STRING" id="71784.A0A1Y2AI26"/>
<evidence type="ECO:0000259" key="11">
    <source>
        <dbReference type="PROSITE" id="PS50173"/>
    </source>
</evidence>
<dbReference type="OrthoDB" id="5723at2759"/>
<dbReference type="Pfam" id="PF21704">
    <property type="entry name" value="POLH-Rev1_HhH"/>
    <property type="match status" value="1"/>
</dbReference>
<evidence type="ECO:0000313" key="13">
    <source>
        <dbReference type="Proteomes" id="UP000193986"/>
    </source>
</evidence>
<dbReference type="InterPro" id="IPR043502">
    <property type="entry name" value="DNA/RNA_pol_sf"/>
</dbReference>
<dbReference type="Pfam" id="PF00817">
    <property type="entry name" value="IMS"/>
    <property type="match status" value="1"/>
</dbReference>
<keyword evidence="6" id="KW-0862">Zinc</keyword>
<dbReference type="Gene3D" id="3.30.70.270">
    <property type="match status" value="1"/>
</dbReference>
<evidence type="ECO:0000256" key="7">
    <source>
        <dbReference type="ARBA" id="ARBA00023204"/>
    </source>
</evidence>
<evidence type="ECO:0000256" key="6">
    <source>
        <dbReference type="ARBA" id="ARBA00022833"/>
    </source>
</evidence>
<dbReference type="Gene3D" id="3.40.1170.60">
    <property type="match status" value="1"/>
</dbReference>
<feature type="region of interest" description="Disordered" evidence="10">
    <location>
        <begin position="584"/>
        <end position="603"/>
    </location>
</feature>
<dbReference type="FunCoup" id="A0A1Y2AI26">
    <property type="interactions" value="203"/>
</dbReference>
<dbReference type="InterPro" id="IPR036775">
    <property type="entry name" value="DNA_pol_Y-fam_lit_finger_sf"/>
</dbReference>
<dbReference type="AlphaFoldDB" id="A0A1Y2AI26"/>
<evidence type="ECO:0000256" key="3">
    <source>
        <dbReference type="ARBA" id="ARBA00022723"/>
    </source>
</evidence>
<dbReference type="GO" id="GO:0005657">
    <property type="term" value="C:replication fork"/>
    <property type="evidence" value="ECO:0007669"/>
    <property type="project" value="TreeGrafter"/>
</dbReference>
<dbReference type="EMBL" id="MCFC01000096">
    <property type="protein sequence ID" value="ORY22231.1"/>
    <property type="molecule type" value="Genomic_DNA"/>
</dbReference>
<dbReference type="InterPro" id="IPR001126">
    <property type="entry name" value="UmuC"/>
</dbReference>
<dbReference type="InterPro" id="IPR052230">
    <property type="entry name" value="DNA_polymerase_eta"/>
</dbReference>
<keyword evidence="13" id="KW-1185">Reference proteome</keyword>
<dbReference type="GO" id="GO:0003887">
    <property type="term" value="F:DNA-directed DNA polymerase activity"/>
    <property type="evidence" value="ECO:0007669"/>
    <property type="project" value="TreeGrafter"/>
</dbReference>
<name>A0A1Y2AI26_9TREE</name>
<dbReference type="SUPFAM" id="SSF56672">
    <property type="entry name" value="DNA/RNA polymerases"/>
    <property type="match status" value="1"/>
</dbReference>
<keyword evidence="2" id="KW-0808">Transferase</keyword>
<dbReference type="PANTHER" id="PTHR45873">
    <property type="entry name" value="DNA POLYMERASE ETA"/>
    <property type="match status" value="1"/>
</dbReference>
<keyword evidence="8" id="KW-0539">Nucleus</keyword>
<keyword evidence="7" id="KW-0234">DNA repair</keyword>
<dbReference type="GO" id="GO:0035861">
    <property type="term" value="C:site of double-strand break"/>
    <property type="evidence" value="ECO:0007669"/>
    <property type="project" value="TreeGrafter"/>
</dbReference>
<dbReference type="GO" id="GO:0005634">
    <property type="term" value="C:nucleus"/>
    <property type="evidence" value="ECO:0007669"/>
    <property type="project" value="UniProtKB-SubCell"/>
</dbReference>
<dbReference type="GO" id="GO:0003684">
    <property type="term" value="F:damaged DNA binding"/>
    <property type="evidence" value="ECO:0007669"/>
    <property type="project" value="InterPro"/>
</dbReference>
<feature type="region of interest" description="Disordered" evidence="10">
    <location>
        <begin position="513"/>
        <end position="540"/>
    </location>
</feature>
<proteinExistence type="predicted"/>
<evidence type="ECO:0000256" key="4">
    <source>
        <dbReference type="ARBA" id="ARBA00022763"/>
    </source>
</evidence>
<dbReference type="SUPFAM" id="SSF100879">
    <property type="entry name" value="Lesion bypass DNA polymerase (Y-family), little finger domain"/>
    <property type="match status" value="1"/>
</dbReference>
<dbReference type="Gene3D" id="3.30.1490.100">
    <property type="entry name" value="DNA polymerase, Y-family, little finger domain"/>
    <property type="match status" value="1"/>
</dbReference>
<dbReference type="InterPro" id="IPR017961">
    <property type="entry name" value="DNA_pol_Y-fam_little_finger"/>
</dbReference>
<dbReference type="FunFam" id="3.40.1170.60:FF:000008">
    <property type="entry name" value="DNA polymerase eta subunit"/>
    <property type="match status" value="1"/>
</dbReference>
<dbReference type="GO" id="GO:0006281">
    <property type="term" value="P:DNA repair"/>
    <property type="evidence" value="ECO:0007669"/>
    <property type="project" value="UniProtKB-KW"/>
</dbReference>
<dbReference type="Proteomes" id="UP000193986">
    <property type="component" value="Unassembled WGS sequence"/>
</dbReference>
<dbReference type="Gene3D" id="1.10.150.20">
    <property type="entry name" value="5' to 3' exonuclease, C-terminal subdomain"/>
    <property type="match status" value="1"/>
</dbReference>
<keyword evidence="4" id="KW-0227">DNA damage</keyword>
<keyword evidence="5" id="KW-0863">Zinc-finger</keyword>
<dbReference type="InParanoid" id="A0A1Y2AI26"/>
<evidence type="ECO:0000256" key="8">
    <source>
        <dbReference type="ARBA" id="ARBA00023242"/>
    </source>
</evidence>